<evidence type="ECO:0000313" key="3">
    <source>
        <dbReference type="Proteomes" id="UP000494245"/>
    </source>
</evidence>
<sequence length="427" mass="44835">MSAAFEAYTRAVLSFRLGAGSGGYATAPAGPQALEPVLRRARGALCCALLGVGSGAFARDLARALPEGTQFVVLETDPDQTLAHGSGLPLLADASPVALAWMLLTCGLTRPGTFLVLNPEIADEGARERLRTVQRLHAAFEPLDLPDLPQASTPPSRAVVGGRSLPGPDAPGEGSRQGASQDAPGRDPAGGRGLRRAPAPLTLAAILHPDEPDLADFFSALPSCADRAVFLWDAQAAPGSPPPCPVPALHLAHPLQDDFAAQRNRLLEACGPGWTLSLDADERLTPGLTALLPALTAQGTCRSFAFERRTLCPQGVRVGWGLWPDLQVRLFVNGPGVRYVRPVHERLEGLDGPTGLVLGAGIRHLSGLLKDEALLAAKHALFDRAGGRGALHRLNREYPALPEAYFAALREGPAAGLWPGRVAFAPL</sequence>
<dbReference type="EMBL" id="BLTE01000011">
    <property type="protein sequence ID" value="GFK94645.1"/>
    <property type="molecule type" value="Genomic_DNA"/>
</dbReference>
<evidence type="ECO:0000256" key="1">
    <source>
        <dbReference type="SAM" id="MobiDB-lite"/>
    </source>
</evidence>
<gene>
    <name evidence="2" type="ORF">NNJEOMEG_02492</name>
</gene>
<organism evidence="2 3">
    <name type="scientific">Fundidesulfovibrio magnetotacticus</name>
    <dbReference type="NCBI Taxonomy" id="2730080"/>
    <lineage>
        <taxon>Bacteria</taxon>
        <taxon>Pseudomonadati</taxon>
        <taxon>Thermodesulfobacteriota</taxon>
        <taxon>Desulfovibrionia</taxon>
        <taxon>Desulfovibrionales</taxon>
        <taxon>Desulfovibrionaceae</taxon>
        <taxon>Fundidesulfovibrio</taxon>
    </lineage>
</organism>
<reference evidence="2 3" key="2">
    <citation type="submission" date="2020-05" db="EMBL/GenBank/DDBJ databases">
        <title>Draft genome sequence of Desulfovibrio sp. strainFSS-1.</title>
        <authorList>
            <person name="Shimoshige H."/>
            <person name="Kobayashi H."/>
            <person name="Maekawa T."/>
        </authorList>
    </citation>
    <scope>NUCLEOTIDE SEQUENCE [LARGE SCALE GENOMIC DNA]</scope>
    <source>
        <strain evidence="2 3">SIID29052-01</strain>
    </source>
</reference>
<dbReference type="RefSeq" id="WP_173084913.1">
    <property type="nucleotide sequence ID" value="NZ_BLTE01000011.1"/>
</dbReference>
<evidence type="ECO:0000313" key="2">
    <source>
        <dbReference type="EMBL" id="GFK94645.1"/>
    </source>
</evidence>
<dbReference type="Proteomes" id="UP000494245">
    <property type="component" value="Unassembled WGS sequence"/>
</dbReference>
<proteinExistence type="predicted"/>
<reference evidence="2 3" key="1">
    <citation type="submission" date="2020-04" db="EMBL/GenBank/DDBJ databases">
        <authorList>
            <consortium name="Desulfovibrio sp. FSS-1 genome sequencing consortium"/>
            <person name="Shimoshige H."/>
            <person name="Kobayashi H."/>
            <person name="Maekawa T."/>
        </authorList>
    </citation>
    <scope>NUCLEOTIDE SEQUENCE [LARGE SCALE GENOMIC DNA]</scope>
    <source>
        <strain evidence="2 3">SIID29052-01</strain>
    </source>
</reference>
<comment type="caution">
    <text evidence="2">The sequence shown here is derived from an EMBL/GenBank/DDBJ whole genome shotgun (WGS) entry which is preliminary data.</text>
</comment>
<protein>
    <recommendedName>
        <fullName evidence="4">Glycosyltransferase</fullName>
    </recommendedName>
</protein>
<evidence type="ECO:0008006" key="4">
    <source>
        <dbReference type="Google" id="ProtNLM"/>
    </source>
</evidence>
<name>A0A6V8M2H5_9BACT</name>
<dbReference type="AlphaFoldDB" id="A0A6V8M2H5"/>
<keyword evidence="3" id="KW-1185">Reference proteome</keyword>
<accession>A0A6V8M2H5</accession>
<feature type="region of interest" description="Disordered" evidence="1">
    <location>
        <begin position="144"/>
        <end position="195"/>
    </location>
</feature>